<reference evidence="5" key="2">
    <citation type="submission" date="2020-09" db="EMBL/GenBank/DDBJ databases">
        <authorList>
            <person name="Sun Q."/>
            <person name="Zhou Y."/>
        </authorList>
    </citation>
    <scope>NUCLEOTIDE SEQUENCE</scope>
    <source>
        <strain evidence="5">CGMCC 1.16012</strain>
    </source>
</reference>
<dbReference type="OrthoDB" id="9806180at2"/>
<proteinExistence type="inferred from homology"/>
<evidence type="ECO:0000256" key="2">
    <source>
        <dbReference type="ARBA" id="ARBA00022801"/>
    </source>
</evidence>
<dbReference type="PROSITE" id="PS01173">
    <property type="entry name" value="LIPASE_GDXG_HIS"/>
    <property type="match status" value="1"/>
</dbReference>
<keyword evidence="6" id="KW-1185">Reference proteome</keyword>
<feature type="domain" description="Alpha/beta hydrolase fold-3" evidence="4">
    <location>
        <begin position="73"/>
        <end position="273"/>
    </location>
</feature>
<gene>
    <name evidence="5" type="ORF">GCM10011517_01720</name>
</gene>
<dbReference type="EMBL" id="BMKN01000001">
    <property type="protein sequence ID" value="GGE37634.1"/>
    <property type="molecule type" value="Genomic_DNA"/>
</dbReference>
<accession>A0A917EGB6</accession>
<dbReference type="InterPro" id="IPR002168">
    <property type="entry name" value="Lipase_GDXG_HIS_AS"/>
</dbReference>
<dbReference type="Gene3D" id="3.40.50.1820">
    <property type="entry name" value="alpha/beta hydrolase"/>
    <property type="match status" value="1"/>
</dbReference>
<organism evidence="5 6">
    <name type="scientific">Actibacterium pelagium</name>
    <dbReference type="NCBI Taxonomy" id="2029103"/>
    <lineage>
        <taxon>Bacteria</taxon>
        <taxon>Pseudomonadati</taxon>
        <taxon>Pseudomonadota</taxon>
        <taxon>Alphaproteobacteria</taxon>
        <taxon>Rhodobacterales</taxon>
        <taxon>Roseobacteraceae</taxon>
        <taxon>Actibacterium</taxon>
    </lineage>
</organism>
<dbReference type="InterPro" id="IPR013094">
    <property type="entry name" value="AB_hydrolase_3"/>
</dbReference>
<dbReference type="PANTHER" id="PTHR48081:SF8">
    <property type="entry name" value="ALPHA_BETA HYDROLASE FOLD-3 DOMAIN-CONTAINING PROTEIN-RELATED"/>
    <property type="match status" value="1"/>
</dbReference>
<dbReference type="GO" id="GO:0016787">
    <property type="term" value="F:hydrolase activity"/>
    <property type="evidence" value="ECO:0007669"/>
    <property type="project" value="UniProtKB-KW"/>
</dbReference>
<dbReference type="PANTHER" id="PTHR48081">
    <property type="entry name" value="AB HYDROLASE SUPERFAMILY PROTEIN C4A8.06C"/>
    <property type="match status" value="1"/>
</dbReference>
<keyword evidence="2 5" id="KW-0378">Hydrolase</keyword>
<evidence type="ECO:0000313" key="6">
    <source>
        <dbReference type="Proteomes" id="UP000606730"/>
    </source>
</evidence>
<dbReference type="Proteomes" id="UP000606730">
    <property type="component" value="Unassembled WGS sequence"/>
</dbReference>
<dbReference type="InterPro" id="IPR029058">
    <property type="entry name" value="AB_hydrolase_fold"/>
</dbReference>
<reference evidence="5" key="1">
    <citation type="journal article" date="2014" name="Int. J. Syst. Evol. Microbiol.">
        <title>Complete genome sequence of Corynebacterium casei LMG S-19264T (=DSM 44701T), isolated from a smear-ripened cheese.</title>
        <authorList>
            <consortium name="US DOE Joint Genome Institute (JGI-PGF)"/>
            <person name="Walter F."/>
            <person name="Albersmeier A."/>
            <person name="Kalinowski J."/>
            <person name="Ruckert C."/>
        </authorList>
    </citation>
    <scope>NUCLEOTIDE SEQUENCE</scope>
    <source>
        <strain evidence="5">CGMCC 1.16012</strain>
    </source>
</reference>
<evidence type="ECO:0000259" key="4">
    <source>
        <dbReference type="Pfam" id="PF07859"/>
    </source>
</evidence>
<dbReference type="SUPFAM" id="SSF53474">
    <property type="entry name" value="alpha/beta-Hydrolases"/>
    <property type="match status" value="1"/>
</dbReference>
<dbReference type="AlphaFoldDB" id="A0A917EGB6"/>
<dbReference type="PROSITE" id="PS01174">
    <property type="entry name" value="LIPASE_GDXG_SER"/>
    <property type="match status" value="1"/>
</dbReference>
<dbReference type="InterPro" id="IPR050300">
    <property type="entry name" value="GDXG_lipolytic_enzyme"/>
</dbReference>
<dbReference type="InterPro" id="IPR033140">
    <property type="entry name" value="Lipase_GDXG_put_SER_AS"/>
</dbReference>
<dbReference type="Pfam" id="PF07859">
    <property type="entry name" value="Abhydrolase_3"/>
    <property type="match status" value="1"/>
</dbReference>
<comment type="caution">
    <text evidence="5">The sequence shown here is derived from an EMBL/GenBank/DDBJ whole genome shotgun (WGS) entry which is preliminary data.</text>
</comment>
<protein>
    <submittedName>
        <fullName evidence="5">Hydrolase</fullName>
    </submittedName>
</protein>
<evidence type="ECO:0000256" key="1">
    <source>
        <dbReference type="ARBA" id="ARBA00010515"/>
    </source>
</evidence>
<name>A0A917EGB6_9RHOB</name>
<dbReference type="RefSeq" id="WP_095596875.1">
    <property type="nucleotide sequence ID" value="NZ_BMKN01000001.1"/>
</dbReference>
<evidence type="ECO:0000256" key="3">
    <source>
        <dbReference type="PROSITE-ProRule" id="PRU10038"/>
    </source>
</evidence>
<comment type="similarity">
    <text evidence="1">Belongs to the 'GDXG' lipolytic enzyme family.</text>
</comment>
<feature type="active site" evidence="3">
    <location>
        <position position="147"/>
    </location>
</feature>
<sequence>MSFRLRLLNFWFRRSIKPHLRRVATPEKARAEFEWIAPRLFWLPSGTCHLPRKLGNLDSHWFRRGAAADGKIVLYLHGGAYMAGSGRTHARLTAALAGQAGIEVCSPNYRLLQEAPFPAAFDDALHAWDALLAKGYAPSDIVLAGDSAGGGLAFALLADLLKDGQRPAGLVAFSPWTDLGLTGASLSANKSADTLLPVERVEEARDFYLDGADPRDPRASPLYASFPDCPPVLIHVGSTEILQDDSYRIEAHLRESGVDVTLRTFDQCPHVWHFFDAWLPEAREAIADAGQFIQASLVKASR</sequence>
<evidence type="ECO:0000313" key="5">
    <source>
        <dbReference type="EMBL" id="GGE37634.1"/>
    </source>
</evidence>